<comment type="caution">
    <text evidence="2">The sequence shown here is derived from an EMBL/GenBank/DDBJ whole genome shotgun (WGS) entry which is preliminary data.</text>
</comment>
<reference evidence="2 3" key="1">
    <citation type="submission" date="2020-10" db="EMBL/GenBank/DDBJ databases">
        <title>Aquamicrobium zhengzhouensis sp. nov., a exopolysaccharide producing bacterium isolated from farmland soil.</title>
        <authorList>
            <person name="Wang X."/>
        </authorList>
    </citation>
    <scope>NUCLEOTIDE SEQUENCE [LARGE SCALE GENOMIC DNA]</scope>
    <source>
        <strain evidence="3">cd-1</strain>
    </source>
</reference>
<sequence>MLVSNVNALDHFINLWDAYVAVHDREPRMDEAVFGNAIGERAKSFKKGLNALPEAAELKTDPFGRARTAYSFRHTYATRQLQKGTDIYTLAINMRTSVKMIEAYYSDVIPDDIARQLEGDFG</sequence>
<dbReference type="InterPro" id="IPR013762">
    <property type="entry name" value="Integrase-like_cat_sf"/>
</dbReference>
<protein>
    <submittedName>
        <fullName evidence="2">Site-specific integrase</fullName>
    </submittedName>
</protein>
<dbReference type="Gene3D" id="1.10.443.10">
    <property type="entry name" value="Intergrase catalytic core"/>
    <property type="match status" value="1"/>
</dbReference>
<gene>
    <name evidence="2" type="ORF">IOD40_03945</name>
</gene>
<organism evidence="2 3">
    <name type="scientific">Aquamicrobium zhengzhouense</name>
    <dbReference type="NCBI Taxonomy" id="2781738"/>
    <lineage>
        <taxon>Bacteria</taxon>
        <taxon>Pseudomonadati</taxon>
        <taxon>Pseudomonadota</taxon>
        <taxon>Alphaproteobacteria</taxon>
        <taxon>Hyphomicrobiales</taxon>
        <taxon>Phyllobacteriaceae</taxon>
        <taxon>Aquamicrobium</taxon>
    </lineage>
</organism>
<dbReference type="RefSeq" id="WP_198474566.1">
    <property type="nucleotide sequence ID" value="NZ_JADGMQ010000002.1"/>
</dbReference>
<proteinExistence type="predicted"/>
<evidence type="ECO:0000256" key="1">
    <source>
        <dbReference type="ARBA" id="ARBA00023172"/>
    </source>
</evidence>
<evidence type="ECO:0000313" key="2">
    <source>
        <dbReference type="EMBL" id="MBI1619818.1"/>
    </source>
</evidence>
<dbReference type="EMBL" id="JADGMQ010000002">
    <property type="protein sequence ID" value="MBI1619818.1"/>
    <property type="molecule type" value="Genomic_DNA"/>
</dbReference>
<dbReference type="SUPFAM" id="SSF56349">
    <property type="entry name" value="DNA breaking-rejoining enzymes"/>
    <property type="match status" value="1"/>
</dbReference>
<dbReference type="InterPro" id="IPR011010">
    <property type="entry name" value="DNA_brk_join_enz"/>
</dbReference>
<evidence type="ECO:0000313" key="3">
    <source>
        <dbReference type="Proteomes" id="UP000601789"/>
    </source>
</evidence>
<keyword evidence="1" id="KW-0233">DNA recombination</keyword>
<name>A0ABS0S949_9HYPH</name>
<dbReference type="Proteomes" id="UP000601789">
    <property type="component" value="Unassembled WGS sequence"/>
</dbReference>
<accession>A0ABS0S949</accession>
<keyword evidence="3" id="KW-1185">Reference proteome</keyword>